<organism evidence="6 7">
    <name type="scientific">Ferviditalea candida</name>
    <dbReference type="NCBI Taxonomy" id="3108399"/>
    <lineage>
        <taxon>Bacteria</taxon>
        <taxon>Bacillati</taxon>
        <taxon>Bacillota</taxon>
        <taxon>Bacilli</taxon>
        <taxon>Bacillales</taxon>
        <taxon>Paenibacillaceae</taxon>
        <taxon>Ferviditalea</taxon>
    </lineage>
</organism>
<dbReference type="InterPro" id="IPR000064">
    <property type="entry name" value="NLP_P60_dom"/>
</dbReference>
<evidence type="ECO:0000256" key="3">
    <source>
        <dbReference type="ARBA" id="ARBA00022801"/>
    </source>
</evidence>
<evidence type="ECO:0000256" key="2">
    <source>
        <dbReference type="ARBA" id="ARBA00022670"/>
    </source>
</evidence>
<name>A0ABU5ZKI0_9BACL</name>
<dbReference type="PANTHER" id="PTHR47053">
    <property type="entry name" value="MUREIN DD-ENDOPEPTIDASE MEPH-RELATED"/>
    <property type="match status" value="1"/>
</dbReference>
<dbReference type="PANTHER" id="PTHR47053:SF1">
    <property type="entry name" value="MUREIN DD-ENDOPEPTIDASE MEPH-RELATED"/>
    <property type="match status" value="1"/>
</dbReference>
<sequence length="125" mass="14206">MALTRLGDPYSQLKAGQDNFTDCSYLVQRVYRQFGINLPRTAAEQARFSVENDLTVSAVDMVPGDLVFWSYERNGRFMDITHVGIYAGDGKVVDASSTRGQVVYRNLFDWERQVMFGRPHFANGK</sequence>
<dbReference type="InterPro" id="IPR038765">
    <property type="entry name" value="Papain-like_cys_pep_sf"/>
</dbReference>
<dbReference type="Proteomes" id="UP001310386">
    <property type="component" value="Unassembled WGS sequence"/>
</dbReference>
<evidence type="ECO:0000313" key="7">
    <source>
        <dbReference type="Proteomes" id="UP001310386"/>
    </source>
</evidence>
<gene>
    <name evidence="6" type="ORF">VF724_15255</name>
</gene>
<evidence type="ECO:0000256" key="1">
    <source>
        <dbReference type="ARBA" id="ARBA00007074"/>
    </source>
</evidence>
<reference evidence="6" key="1">
    <citation type="submission" date="2023-12" db="EMBL/GenBank/DDBJ databases">
        <title>Fervidustalea candida gen. nov., sp. nov., a novel member of the family Paenibacillaceae isolated from a geothermal area.</title>
        <authorList>
            <person name="Li W.-J."/>
            <person name="Jiao J.-Y."/>
            <person name="Chen Y."/>
        </authorList>
    </citation>
    <scope>NUCLEOTIDE SEQUENCE</scope>
    <source>
        <strain evidence="6">SYSU GA230002</strain>
    </source>
</reference>
<keyword evidence="4" id="KW-0788">Thiol protease</keyword>
<evidence type="ECO:0000313" key="6">
    <source>
        <dbReference type="EMBL" id="MEB3103013.1"/>
    </source>
</evidence>
<protein>
    <submittedName>
        <fullName evidence="6">C40 family peptidase</fullName>
    </submittedName>
</protein>
<proteinExistence type="inferred from homology"/>
<keyword evidence="7" id="KW-1185">Reference proteome</keyword>
<keyword evidence="2" id="KW-0645">Protease</keyword>
<dbReference type="Gene3D" id="3.90.1720.10">
    <property type="entry name" value="endopeptidase domain like (from Nostoc punctiforme)"/>
    <property type="match status" value="1"/>
</dbReference>
<accession>A0ABU5ZKI0</accession>
<evidence type="ECO:0000259" key="5">
    <source>
        <dbReference type="PROSITE" id="PS51935"/>
    </source>
</evidence>
<comment type="similarity">
    <text evidence="1">Belongs to the peptidase C40 family.</text>
</comment>
<dbReference type="SUPFAM" id="SSF54001">
    <property type="entry name" value="Cysteine proteinases"/>
    <property type="match status" value="1"/>
</dbReference>
<dbReference type="PROSITE" id="PS51935">
    <property type="entry name" value="NLPC_P60"/>
    <property type="match status" value="1"/>
</dbReference>
<dbReference type="Pfam" id="PF00877">
    <property type="entry name" value="NLPC_P60"/>
    <property type="match status" value="1"/>
</dbReference>
<dbReference type="InterPro" id="IPR051202">
    <property type="entry name" value="Peptidase_C40"/>
</dbReference>
<comment type="caution">
    <text evidence="6">The sequence shown here is derived from an EMBL/GenBank/DDBJ whole genome shotgun (WGS) entry which is preliminary data.</text>
</comment>
<dbReference type="EMBL" id="JAYJLD010000026">
    <property type="protein sequence ID" value="MEB3103013.1"/>
    <property type="molecule type" value="Genomic_DNA"/>
</dbReference>
<dbReference type="RefSeq" id="WP_371755139.1">
    <property type="nucleotide sequence ID" value="NZ_JAYJLD010000026.1"/>
</dbReference>
<keyword evidence="3" id="KW-0378">Hydrolase</keyword>
<feature type="domain" description="NlpC/P60" evidence="5">
    <location>
        <begin position="1"/>
        <end position="121"/>
    </location>
</feature>
<evidence type="ECO:0000256" key="4">
    <source>
        <dbReference type="ARBA" id="ARBA00022807"/>
    </source>
</evidence>